<dbReference type="GeneID" id="66053266"/>
<feature type="compositionally biased region" description="Low complexity" evidence="1">
    <location>
        <begin position="67"/>
        <end position="81"/>
    </location>
</feature>
<evidence type="ECO:0000256" key="1">
    <source>
        <dbReference type="SAM" id="MobiDB-lite"/>
    </source>
</evidence>
<dbReference type="KEGG" id="cre:CHLRE_04g224899v5"/>
<gene>
    <name evidence="2" type="ORF">CHLRE_04g224899v5</name>
</gene>
<organism evidence="2 3">
    <name type="scientific">Chlamydomonas reinhardtii</name>
    <name type="common">Chlamydomonas smithii</name>
    <dbReference type="NCBI Taxonomy" id="3055"/>
    <lineage>
        <taxon>Eukaryota</taxon>
        <taxon>Viridiplantae</taxon>
        <taxon>Chlorophyta</taxon>
        <taxon>core chlorophytes</taxon>
        <taxon>Chlorophyceae</taxon>
        <taxon>CS clade</taxon>
        <taxon>Chlamydomonadales</taxon>
        <taxon>Chlamydomonadaceae</taxon>
        <taxon>Chlamydomonas</taxon>
    </lineage>
</organism>
<evidence type="ECO:0000313" key="2">
    <source>
        <dbReference type="EMBL" id="PNW84193.1"/>
    </source>
</evidence>
<dbReference type="Proteomes" id="UP000006906">
    <property type="component" value="Chromosome 4"/>
</dbReference>
<sequence length="122" mass="12706">MWAPHPQFYAHGKAAHAPLTPRASATSWPPSPPRRGGFGAGATAGAGAGSPYARGPLSSPHGLLASPQHQQQYQEQQQQEYGSGGGGVSPQLLRQLADGSCAVSRANMLSHPVQLDSDWEPS</sequence>
<dbReference type="AlphaFoldDB" id="A0A2K3DUI6"/>
<feature type="region of interest" description="Disordered" evidence="1">
    <location>
        <begin position="1"/>
        <end position="92"/>
    </location>
</feature>
<keyword evidence="3" id="KW-1185">Reference proteome</keyword>
<protein>
    <submittedName>
        <fullName evidence="2">Uncharacterized protein</fullName>
    </submittedName>
</protein>
<feature type="compositionally biased region" description="Gly residues" evidence="1">
    <location>
        <begin position="36"/>
        <end position="48"/>
    </location>
</feature>
<evidence type="ECO:0000313" key="3">
    <source>
        <dbReference type="Proteomes" id="UP000006906"/>
    </source>
</evidence>
<reference evidence="2 3" key="1">
    <citation type="journal article" date="2007" name="Science">
        <title>The Chlamydomonas genome reveals the evolution of key animal and plant functions.</title>
        <authorList>
            <person name="Merchant S.S."/>
            <person name="Prochnik S.E."/>
            <person name="Vallon O."/>
            <person name="Harris E.H."/>
            <person name="Karpowicz S.J."/>
            <person name="Witman G.B."/>
            <person name="Terry A."/>
            <person name="Salamov A."/>
            <person name="Fritz-Laylin L.K."/>
            <person name="Marechal-Drouard L."/>
            <person name="Marshall W.F."/>
            <person name="Qu L.H."/>
            <person name="Nelson D.R."/>
            <person name="Sanderfoot A.A."/>
            <person name="Spalding M.H."/>
            <person name="Kapitonov V.V."/>
            <person name="Ren Q."/>
            <person name="Ferris P."/>
            <person name="Lindquist E."/>
            <person name="Shapiro H."/>
            <person name="Lucas S.M."/>
            <person name="Grimwood J."/>
            <person name="Schmutz J."/>
            <person name="Cardol P."/>
            <person name="Cerutti H."/>
            <person name="Chanfreau G."/>
            <person name="Chen C.L."/>
            <person name="Cognat V."/>
            <person name="Croft M.T."/>
            <person name="Dent R."/>
            <person name="Dutcher S."/>
            <person name="Fernandez E."/>
            <person name="Fukuzawa H."/>
            <person name="Gonzalez-Ballester D."/>
            <person name="Gonzalez-Halphen D."/>
            <person name="Hallmann A."/>
            <person name="Hanikenne M."/>
            <person name="Hippler M."/>
            <person name="Inwood W."/>
            <person name="Jabbari K."/>
            <person name="Kalanon M."/>
            <person name="Kuras R."/>
            <person name="Lefebvre P.A."/>
            <person name="Lemaire S.D."/>
            <person name="Lobanov A.V."/>
            <person name="Lohr M."/>
            <person name="Manuell A."/>
            <person name="Meier I."/>
            <person name="Mets L."/>
            <person name="Mittag M."/>
            <person name="Mittelmeier T."/>
            <person name="Moroney J.V."/>
            <person name="Moseley J."/>
            <person name="Napoli C."/>
            <person name="Nedelcu A.M."/>
            <person name="Niyogi K."/>
            <person name="Novoselov S.V."/>
            <person name="Paulsen I.T."/>
            <person name="Pazour G."/>
            <person name="Purton S."/>
            <person name="Ral J.P."/>
            <person name="Riano-Pachon D.M."/>
            <person name="Riekhof W."/>
            <person name="Rymarquis L."/>
            <person name="Schroda M."/>
            <person name="Stern D."/>
            <person name="Umen J."/>
            <person name="Willows R."/>
            <person name="Wilson N."/>
            <person name="Zimmer S.L."/>
            <person name="Allmer J."/>
            <person name="Balk J."/>
            <person name="Bisova K."/>
            <person name="Chen C.J."/>
            <person name="Elias M."/>
            <person name="Gendler K."/>
            <person name="Hauser C."/>
            <person name="Lamb M.R."/>
            <person name="Ledford H."/>
            <person name="Long J.C."/>
            <person name="Minagawa J."/>
            <person name="Page M.D."/>
            <person name="Pan J."/>
            <person name="Pootakham W."/>
            <person name="Roje S."/>
            <person name="Rose A."/>
            <person name="Stahlberg E."/>
            <person name="Terauchi A.M."/>
            <person name="Yang P."/>
            <person name="Ball S."/>
            <person name="Bowler C."/>
            <person name="Dieckmann C.L."/>
            <person name="Gladyshev V.N."/>
            <person name="Green P."/>
            <person name="Jorgensen R."/>
            <person name="Mayfield S."/>
            <person name="Mueller-Roeber B."/>
            <person name="Rajamani S."/>
            <person name="Sayre R.T."/>
            <person name="Brokstein P."/>
            <person name="Dubchak I."/>
            <person name="Goodstein D."/>
            <person name="Hornick L."/>
            <person name="Huang Y.W."/>
            <person name="Jhaveri J."/>
            <person name="Luo Y."/>
            <person name="Martinez D."/>
            <person name="Ngau W.C."/>
            <person name="Otillar B."/>
            <person name="Poliakov A."/>
            <person name="Porter A."/>
            <person name="Szajkowski L."/>
            <person name="Werner G."/>
            <person name="Zhou K."/>
            <person name="Grigoriev I.V."/>
            <person name="Rokhsar D.S."/>
            <person name="Grossman A.R."/>
        </authorList>
    </citation>
    <scope>NUCLEOTIDE SEQUENCE [LARGE SCALE GENOMIC DNA]</scope>
    <source>
        <strain evidence="3">CC-503</strain>
    </source>
</reference>
<dbReference type="Gramene" id="PNW84193">
    <property type="protein sequence ID" value="PNW84193"/>
    <property type="gene ID" value="CHLRE_04g224899v5"/>
</dbReference>
<accession>A0A2K3DUI6</accession>
<proteinExistence type="predicted"/>
<dbReference type="EMBL" id="CM008965">
    <property type="protein sequence ID" value="PNW84193.1"/>
    <property type="molecule type" value="Genomic_DNA"/>
</dbReference>
<dbReference type="RefSeq" id="XP_042925322.1">
    <property type="nucleotide sequence ID" value="XM_043061970.1"/>
</dbReference>
<name>A0A2K3DUI6_CHLRE</name>
<dbReference type="InParanoid" id="A0A2K3DUI6"/>